<comment type="caution">
    <text evidence="2">The sequence shown here is derived from an EMBL/GenBank/DDBJ whole genome shotgun (WGS) entry which is preliminary data.</text>
</comment>
<organism evidence="2">
    <name type="scientific">bioreactor metagenome</name>
    <dbReference type="NCBI Taxonomy" id="1076179"/>
    <lineage>
        <taxon>unclassified sequences</taxon>
        <taxon>metagenomes</taxon>
        <taxon>ecological metagenomes</taxon>
    </lineage>
</organism>
<dbReference type="SUPFAM" id="SSF54631">
    <property type="entry name" value="CBS-domain pair"/>
    <property type="match status" value="1"/>
</dbReference>
<dbReference type="AlphaFoldDB" id="A0A645JEJ9"/>
<sequence length="55" mass="6184">MTKGFKKIDANELLTEALEMMDVNKITTLAVTEQNDEVVGILSIHSIIDFRNPVH</sequence>
<evidence type="ECO:0000313" key="2">
    <source>
        <dbReference type="EMBL" id="MPN58013.1"/>
    </source>
</evidence>
<feature type="domain" description="CBS" evidence="1">
    <location>
        <begin position="1"/>
        <end position="55"/>
    </location>
</feature>
<proteinExistence type="predicted"/>
<name>A0A645JEJ9_9ZZZZ</name>
<protein>
    <recommendedName>
        <fullName evidence="1">CBS domain-containing protein</fullName>
    </recommendedName>
</protein>
<dbReference type="InterPro" id="IPR046342">
    <property type="entry name" value="CBS_dom_sf"/>
</dbReference>
<dbReference type="InterPro" id="IPR000644">
    <property type="entry name" value="CBS_dom"/>
</dbReference>
<reference evidence="2" key="1">
    <citation type="submission" date="2019-08" db="EMBL/GenBank/DDBJ databases">
        <authorList>
            <person name="Kucharzyk K."/>
            <person name="Murdoch R.W."/>
            <person name="Higgins S."/>
            <person name="Loffler F."/>
        </authorList>
    </citation>
    <scope>NUCLEOTIDE SEQUENCE</scope>
</reference>
<accession>A0A645JEJ9</accession>
<dbReference type="Pfam" id="PF00571">
    <property type="entry name" value="CBS"/>
    <property type="match status" value="1"/>
</dbReference>
<dbReference type="EMBL" id="VSSQ01130257">
    <property type="protein sequence ID" value="MPN58013.1"/>
    <property type="molecule type" value="Genomic_DNA"/>
</dbReference>
<evidence type="ECO:0000259" key="1">
    <source>
        <dbReference type="PROSITE" id="PS51371"/>
    </source>
</evidence>
<dbReference type="Gene3D" id="3.10.580.10">
    <property type="entry name" value="CBS-domain"/>
    <property type="match status" value="1"/>
</dbReference>
<gene>
    <name evidence="2" type="ORF">SDC9_205709</name>
</gene>
<dbReference type="PROSITE" id="PS51371">
    <property type="entry name" value="CBS"/>
    <property type="match status" value="1"/>
</dbReference>